<dbReference type="InterPro" id="IPR011032">
    <property type="entry name" value="GroES-like_sf"/>
</dbReference>
<evidence type="ECO:0000256" key="5">
    <source>
        <dbReference type="ARBA" id="ARBA00022884"/>
    </source>
</evidence>
<evidence type="ECO:0000256" key="4">
    <source>
        <dbReference type="ARBA" id="ARBA00022857"/>
    </source>
</evidence>
<evidence type="ECO:0000256" key="3">
    <source>
        <dbReference type="ARBA" id="ARBA00022490"/>
    </source>
</evidence>
<keyword evidence="3" id="KW-0963">Cytoplasm</keyword>
<dbReference type="Gene3D" id="3.40.50.720">
    <property type="entry name" value="NAD(P)-binding Rossmann-like Domain"/>
    <property type="match status" value="1"/>
</dbReference>
<dbReference type="InterPro" id="IPR013154">
    <property type="entry name" value="ADH-like_N"/>
</dbReference>
<dbReference type="AlphaFoldDB" id="A0AA91Z0Z8"/>
<dbReference type="PANTHER" id="PTHR44154:SF1">
    <property type="entry name" value="QUINONE OXIDOREDUCTASE"/>
    <property type="match status" value="1"/>
</dbReference>
<evidence type="ECO:0000313" key="7">
    <source>
        <dbReference type="EMBL" id="PAD82865.1"/>
    </source>
</evidence>
<gene>
    <name evidence="7" type="ORF">CHH57_12645</name>
</gene>
<name>A0AA91Z0Z8_NIACI</name>
<dbReference type="InterPro" id="IPR051603">
    <property type="entry name" value="Zinc-ADH_QOR/CCCR"/>
</dbReference>
<dbReference type="EMBL" id="NPBQ01000078">
    <property type="protein sequence ID" value="PAD82865.1"/>
    <property type="molecule type" value="Genomic_DNA"/>
</dbReference>
<reference evidence="7 8" key="1">
    <citation type="submission" date="2017-07" db="EMBL/GenBank/DDBJ databases">
        <title>Isolation and whole genome analysis of endospore-forming bacteria from heroin.</title>
        <authorList>
            <person name="Kalinowski J."/>
            <person name="Ahrens B."/>
            <person name="Al-Dilaimi A."/>
            <person name="Winkler A."/>
            <person name="Wibberg D."/>
            <person name="Schleenbecker U."/>
            <person name="Ruckert C."/>
            <person name="Wolfel R."/>
            <person name="Grass G."/>
        </authorList>
    </citation>
    <scope>NUCLEOTIDE SEQUENCE [LARGE SCALE GENOMIC DNA]</scope>
    <source>
        <strain evidence="7 8">7521-2</strain>
    </source>
</reference>
<dbReference type="Proteomes" id="UP000216961">
    <property type="component" value="Unassembled WGS sequence"/>
</dbReference>
<evidence type="ECO:0000256" key="1">
    <source>
        <dbReference type="ARBA" id="ARBA00004496"/>
    </source>
</evidence>
<sequence>MKAMIIEAFGDSTVFKLKEIETLDLLPDQVRIKVKATSVNPIDLKVRGGAVPGVSPAFPAILHGDVAGVIEEVGEAVPSFQIGDEVYGCAGGFKGMQGALAEYMIADYRLIAHKPRNITMEEAAAIPLVGITAWESLFTKGCLKKGDKILVHGGAGGVGHIAIQLAKWVGAVVSTTVSTMEKQAIVKKIGADHIINYREVSVKEYVDKYTAGKGYPLIFDTVGGRNLDHSFEAAALNGSVLTIAARSTHDLTPLHSKGLSLHVTFMLLKMLNEDSRIEHGNILRNITKIVEENKLKPFLDKKTFSFEEISKAHEYLESGNAVGKVVLVNKW</sequence>
<dbReference type="Pfam" id="PF13602">
    <property type="entry name" value="ADH_zinc_N_2"/>
    <property type="match status" value="1"/>
</dbReference>
<protein>
    <submittedName>
        <fullName evidence="7">Quinone oxidoreductase</fullName>
    </submittedName>
</protein>
<organism evidence="7 8">
    <name type="scientific">Niallia circulans</name>
    <name type="common">Bacillus circulans</name>
    <dbReference type="NCBI Taxonomy" id="1397"/>
    <lineage>
        <taxon>Bacteria</taxon>
        <taxon>Bacillati</taxon>
        <taxon>Bacillota</taxon>
        <taxon>Bacilli</taxon>
        <taxon>Bacillales</taxon>
        <taxon>Bacillaceae</taxon>
        <taxon>Niallia</taxon>
    </lineage>
</organism>
<dbReference type="SUPFAM" id="SSF51735">
    <property type="entry name" value="NAD(P)-binding Rossmann-fold domains"/>
    <property type="match status" value="1"/>
</dbReference>
<keyword evidence="4" id="KW-0521">NADP</keyword>
<evidence type="ECO:0000313" key="8">
    <source>
        <dbReference type="Proteomes" id="UP000216961"/>
    </source>
</evidence>
<keyword evidence="5" id="KW-0694">RNA-binding</keyword>
<evidence type="ECO:0000259" key="6">
    <source>
        <dbReference type="SMART" id="SM00829"/>
    </source>
</evidence>
<evidence type="ECO:0000256" key="2">
    <source>
        <dbReference type="ARBA" id="ARBA00011881"/>
    </source>
</evidence>
<dbReference type="GO" id="GO:0008270">
    <property type="term" value="F:zinc ion binding"/>
    <property type="evidence" value="ECO:0007669"/>
    <property type="project" value="InterPro"/>
</dbReference>
<dbReference type="GO" id="GO:0016491">
    <property type="term" value="F:oxidoreductase activity"/>
    <property type="evidence" value="ECO:0007669"/>
    <property type="project" value="InterPro"/>
</dbReference>
<dbReference type="PROSITE" id="PS01162">
    <property type="entry name" value="QOR_ZETA_CRYSTAL"/>
    <property type="match status" value="1"/>
</dbReference>
<dbReference type="GO" id="GO:0003723">
    <property type="term" value="F:RNA binding"/>
    <property type="evidence" value="ECO:0007669"/>
    <property type="project" value="UniProtKB-KW"/>
</dbReference>
<dbReference type="InterPro" id="IPR036291">
    <property type="entry name" value="NAD(P)-bd_dom_sf"/>
</dbReference>
<comment type="caution">
    <text evidence="7">The sequence shown here is derived from an EMBL/GenBank/DDBJ whole genome shotgun (WGS) entry which is preliminary data.</text>
</comment>
<dbReference type="InterPro" id="IPR002364">
    <property type="entry name" value="Quin_OxRdtase/zeta-crystal_CS"/>
</dbReference>
<dbReference type="RefSeq" id="WP_095330615.1">
    <property type="nucleotide sequence ID" value="NZ_CP026033.1"/>
</dbReference>
<dbReference type="Pfam" id="PF08240">
    <property type="entry name" value="ADH_N"/>
    <property type="match status" value="1"/>
</dbReference>
<dbReference type="SMART" id="SM00829">
    <property type="entry name" value="PKS_ER"/>
    <property type="match status" value="1"/>
</dbReference>
<dbReference type="InterPro" id="IPR020843">
    <property type="entry name" value="ER"/>
</dbReference>
<proteinExistence type="predicted"/>
<dbReference type="Gene3D" id="3.90.180.10">
    <property type="entry name" value="Medium-chain alcohol dehydrogenases, catalytic domain"/>
    <property type="match status" value="1"/>
</dbReference>
<dbReference type="SUPFAM" id="SSF50129">
    <property type="entry name" value="GroES-like"/>
    <property type="match status" value="1"/>
</dbReference>
<comment type="subunit">
    <text evidence="2">Homotetramer.</text>
</comment>
<accession>A0AA91Z0Z8</accession>
<dbReference type="CDD" id="cd08272">
    <property type="entry name" value="MDR6"/>
    <property type="match status" value="1"/>
</dbReference>
<comment type="subcellular location">
    <subcellularLocation>
        <location evidence="1">Cytoplasm</location>
    </subcellularLocation>
</comment>
<dbReference type="GO" id="GO:0005737">
    <property type="term" value="C:cytoplasm"/>
    <property type="evidence" value="ECO:0007669"/>
    <property type="project" value="UniProtKB-SubCell"/>
</dbReference>
<feature type="domain" description="Enoyl reductase (ER)" evidence="6">
    <location>
        <begin position="10"/>
        <end position="327"/>
    </location>
</feature>
<dbReference type="PANTHER" id="PTHR44154">
    <property type="entry name" value="QUINONE OXIDOREDUCTASE"/>
    <property type="match status" value="1"/>
</dbReference>